<name>T1FFG7_HELRO</name>
<dbReference type="InterPro" id="IPR039748">
    <property type="entry name" value="RPC3"/>
</dbReference>
<dbReference type="RefSeq" id="XP_009027126.1">
    <property type="nucleotide sequence ID" value="XM_009028878.1"/>
</dbReference>
<evidence type="ECO:0000313" key="3">
    <source>
        <dbReference type="EnsemblMetazoa" id="HelroP180095"/>
    </source>
</evidence>
<dbReference type="EnsemblMetazoa" id="HelroT180095">
    <property type="protein sequence ID" value="HelroP180095"/>
    <property type="gene ID" value="HelroG180095"/>
</dbReference>
<dbReference type="Gene3D" id="6.10.140.1450">
    <property type="match status" value="1"/>
</dbReference>
<gene>
    <name evidence="3" type="primary">20207566</name>
    <name evidence="2" type="ORF">HELRODRAFT_180095</name>
</gene>
<reference evidence="4" key="1">
    <citation type="submission" date="2012-12" db="EMBL/GenBank/DDBJ databases">
        <authorList>
            <person name="Hellsten U."/>
            <person name="Grimwood J."/>
            <person name="Chapman J.A."/>
            <person name="Shapiro H."/>
            <person name="Aerts A."/>
            <person name="Otillar R.P."/>
            <person name="Terry A.Y."/>
            <person name="Boore J.L."/>
            <person name="Simakov O."/>
            <person name="Marletaz F."/>
            <person name="Cho S.-J."/>
            <person name="Edsinger-Gonzales E."/>
            <person name="Havlak P."/>
            <person name="Kuo D.-H."/>
            <person name="Larsson T."/>
            <person name="Lv J."/>
            <person name="Arendt D."/>
            <person name="Savage R."/>
            <person name="Osoegawa K."/>
            <person name="de Jong P."/>
            <person name="Lindberg D.R."/>
            <person name="Seaver E.C."/>
            <person name="Weisblat D.A."/>
            <person name="Putnam N.H."/>
            <person name="Grigoriev I.V."/>
            <person name="Rokhsar D.S."/>
        </authorList>
    </citation>
    <scope>NUCLEOTIDE SEQUENCE</scope>
</reference>
<evidence type="ECO:0000313" key="4">
    <source>
        <dbReference type="Proteomes" id="UP000015101"/>
    </source>
</evidence>
<dbReference type="Proteomes" id="UP000015101">
    <property type="component" value="Unassembled WGS sequence"/>
</dbReference>
<keyword evidence="1" id="KW-0539">Nucleus</keyword>
<dbReference type="AlphaFoldDB" id="T1FFG7"/>
<reference evidence="3" key="3">
    <citation type="submission" date="2015-06" db="UniProtKB">
        <authorList>
            <consortium name="EnsemblMetazoa"/>
        </authorList>
    </citation>
    <scope>IDENTIFICATION</scope>
</reference>
<dbReference type="STRING" id="6412.T1FFG7"/>
<dbReference type="eggNOG" id="KOG2587">
    <property type="taxonomic scope" value="Eukaryota"/>
</dbReference>
<dbReference type="EMBL" id="AMQM01007104">
    <property type="status" value="NOT_ANNOTATED_CDS"/>
    <property type="molecule type" value="Genomic_DNA"/>
</dbReference>
<dbReference type="PANTHER" id="PTHR12949:SF0">
    <property type="entry name" value="DNA-DIRECTED RNA POLYMERASE III SUBUNIT RPC3"/>
    <property type="match status" value="1"/>
</dbReference>
<keyword evidence="1" id="KW-0240">DNA-directed RNA polymerase</keyword>
<dbReference type="CTD" id="20207566"/>
<dbReference type="PANTHER" id="PTHR12949">
    <property type="entry name" value="RNA POLYMERASE III DNA DIRECTED -RELATED"/>
    <property type="match status" value="1"/>
</dbReference>
<keyword evidence="4" id="KW-1185">Reference proteome</keyword>
<dbReference type="InParanoid" id="T1FFG7"/>
<keyword evidence="1" id="KW-0804">Transcription</keyword>
<comment type="similarity">
    <text evidence="1">Belongs to the eukaryotic RPC3/POLR3C RNA polymerase subunit family.</text>
</comment>
<accession>T1FFG7</accession>
<dbReference type="EMBL" id="KB097563">
    <property type="protein sequence ID" value="ESN94764.1"/>
    <property type="molecule type" value="Genomic_DNA"/>
</dbReference>
<protein>
    <recommendedName>
        <fullName evidence="1">DNA-directed RNA polymerase III subunit RPC3</fullName>
        <shortName evidence="1">RNA polymerase III subunit C3</shortName>
    </recommendedName>
</protein>
<sequence length="106" mass="12288">MFLVRQKEVPRTADHAPQKTIYLFSVNLATIARMLLDKCYKAGANLIHRRIHASLANKRTIDKQKRLEIILTQIDADDAEQRRELEEQMTPAERAIVTNCKQMQDV</sequence>
<evidence type="ECO:0000256" key="1">
    <source>
        <dbReference type="RuleBase" id="RU367076"/>
    </source>
</evidence>
<organism evidence="3 4">
    <name type="scientific">Helobdella robusta</name>
    <name type="common">Californian leech</name>
    <dbReference type="NCBI Taxonomy" id="6412"/>
    <lineage>
        <taxon>Eukaryota</taxon>
        <taxon>Metazoa</taxon>
        <taxon>Spiralia</taxon>
        <taxon>Lophotrochozoa</taxon>
        <taxon>Annelida</taxon>
        <taxon>Clitellata</taxon>
        <taxon>Hirudinea</taxon>
        <taxon>Rhynchobdellida</taxon>
        <taxon>Glossiphoniidae</taxon>
        <taxon>Helobdella</taxon>
    </lineage>
</organism>
<dbReference type="HOGENOM" id="CLU_2226039_0_0_1"/>
<dbReference type="OrthoDB" id="272392at2759"/>
<comment type="subunit">
    <text evidence="1">Component of the RNA polymerase III (Pol III) complex consisting of 17 subunits.</text>
</comment>
<dbReference type="GO" id="GO:0003697">
    <property type="term" value="F:single-stranded DNA binding"/>
    <property type="evidence" value="ECO:0007669"/>
    <property type="project" value="UniProtKB-UniRule"/>
</dbReference>
<dbReference type="GeneID" id="20207566"/>
<proteinExistence type="inferred from homology"/>
<reference evidence="2 4" key="2">
    <citation type="journal article" date="2013" name="Nature">
        <title>Insights into bilaterian evolution from three spiralian genomes.</title>
        <authorList>
            <person name="Simakov O."/>
            <person name="Marletaz F."/>
            <person name="Cho S.J."/>
            <person name="Edsinger-Gonzales E."/>
            <person name="Havlak P."/>
            <person name="Hellsten U."/>
            <person name="Kuo D.H."/>
            <person name="Larsson T."/>
            <person name="Lv J."/>
            <person name="Arendt D."/>
            <person name="Savage R."/>
            <person name="Osoegawa K."/>
            <person name="de Jong P."/>
            <person name="Grimwood J."/>
            <person name="Chapman J.A."/>
            <person name="Shapiro H."/>
            <person name="Aerts A."/>
            <person name="Otillar R.P."/>
            <person name="Terry A.Y."/>
            <person name="Boore J.L."/>
            <person name="Grigoriev I.V."/>
            <person name="Lindberg D.R."/>
            <person name="Seaver E.C."/>
            <person name="Weisblat D.A."/>
            <person name="Putnam N.H."/>
            <person name="Rokhsar D.S."/>
        </authorList>
    </citation>
    <scope>NUCLEOTIDE SEQUENCE</scope>
</reference>
<comment type="subcellular location">
    <subcellularLocation>
        <location evidence="1">Nucleus</location>
    </subcellularLocation>
</comment>
<dbReference type="GO" id="GO:0005666">
    <property type="term" value="C:RNA polymerase III complex"/>
    <property type="evidence" value="ECO:0007669"/>
    <property type="project" value="UniProtKB-UniRule"/>
</dbReference>
<evidence type="ECO:0000313" key="2">
    <source>
        <dbReference type="EMBL" id="ESN94764.1"/>
    </source>
</evidence>
<comment type="function">
    <text evidence="1">DNA-dependent RNA polymerase catalyzes the transcription of DNA into RNA using the four ribonucleoside triphosphates as substrates. Specific core component of RNA polymerase III which synthesizes small RNAs, such as 5S rRNA and tRNAs.</text>
</comment>
<dbReference type="Pfam" id="PF20912">
    <property type="entry name" value="RPC3_helical"/>
    <property type="match status" value="1"/>
</dbReference>
<dbReference type="KEGG" id="hro:HELRODRAFT_180095"/>